<dbReference type="InterPro" id="IPR011335">
    <property type="entry name" value="Restrct_endonuc-II-like"/>
</dbReference>
<reference evidence="2 3" key="1">
    <citation type="submission" date="2020-03" db="EMBL/GenBank/DDBJ databases">
        <title>Sphingomonas sp. nov., isolated from fish.</title>
        <authorList>
            <person name="Hyun D.-W."/>
            <person name="Bae J.-W."/>
        </authorList>
    </citation>
    <scope>NUCLEOTIDE SEQUENCE [LARGE SCALE GENOMIC DNA]</scope>
    <source>
        <strain evidence="2 3">HDW15C</strain>
    </source>
</reference>
<keyword evidence="2" id="KW-0540">Nuclease</keyword>
<dbReference type="Proteomes" id="UP000502502">
    <property type="component" value="Chromosome"/>
</dbReference>
<dbReference type="SUPFAM" id="SSF52980">
    <property type="entry name" value="Restriction endonuclease-like"/>
    <property type="match status" value="1"/>
</dbReference>
<proteinExistence type="predicted"/>
<dbReference type="Gene3D" id="3.40.960.10">
    <property type="entry name" value="VSR Endonuclease"/>
    <property type="match status" value="1"/>
</dbReference>
<dbReference type="PANTHER" id="PTHR38590:SF1">
    <property type="entry name" value="BLL0828 PROTEIN"/>
    <property type="match status" value="1"/>
</dbReference>
<feature type="domain" description="DUF559" evidence="1">
    <location>
        <begin position="2"/>
        <end position="94"/>
    </location>
</feature>
<keyword evidence="2" id="KW-0378">Hydrolase</keyword>
<accession>A0A6G7ZN86</accession>
<dbReference type="Pfam" id="PF04480">
    <property type="entry name" value="DUF559"/>
    <property type="match status" value="1"/>
</dbReference>
<dbReference type="PANTHER" id="PTHR38590">
    <property type="entry name" value="BLL0828 PROTEIN"/>
    <property type="match status" value="1"/>
</dbReference>
<sequence>MSLPERLLWQALRSRPGGLKFRRQHPIGHYVLDFHCPSAKLAIEVDGESHRMGDRSSRDESRDRWLAEQGLRVSRIGAADVFSDLEAVVTQVINFAKI</sequence>
<dbReference type="RefSeq" id="WP_166094023.1">
    <property type="nucleotide sequence ID" value="NZ_CP049871.1"/>
</dbReference>
<evidence type="ECO:0000259" key="1">
    <source>
        <dbReference type="Pfam" id="PF04480"/>
    </source>
</evidence>
<dbReference type="CDD" id="cd01038">
    <property type="entry name" value="Endonuclease_DUF559"/>
    <property type="match status" value="1"/>
</dbReference>
<protein>
    <submittedName>
        <fullName evidence="2">Endonuclease domain-containing protein</fullName>
    </submittedName>
</protein>
<organism evidence="2 3">
    <name type="scientific">Sphingomonas sinipercae</name>
    <dbReference type="NCBI Taxonomy" id="2714944"/>
    <lineage>
        <taxon>Bacteria</taxon>
        <taxon>Pseudomonadati</taxon>
        <taxon>Pseudomonadota</taxon>
        <taxon>Alphaproteobacteria</taxon>
        <taxon>Sphingomonadales</taxon>
        <taxon>Sphingomonadaceae</taxon>
        <taxon>Sphingomonas</taxon>
    </lineage>
</organism>
<gene>
    <name evidence="2" type="ORF">G7078_06005</name>
</gene>
<keyword evidence="2" id="KW-0255">Endonuclease</keyword>
<keyword evidence="3" id="KW-1185">Reference proteome</keyword>
<dbReference type="InterPro" id="IPR047216">
    <property type="entry name" value="Endonuclease_DUF559_bact"/>
</dbReference>
<dbReference type="AlphaFoldDB" id="A0A6G7ZN86"/>
<dbReference type="KEGG" id="ssin:G7078_06005"/>
<evidence type="ECO:0000313" key="3">
    <source>
        <dbReference type="Proteomes" id="UP000502502"/>
    </source>
</evidence>
<dbReference type="EMBL" id="CP049871">
    <property type="protein sequence ID" value="QIL02388.1"/>
    <property type="molecule type" value="Genomic_DNA"/>
</dbReference>
<dbReference type="GO" id="GO:0004519">
    <property type="term" value="F:endonuclease activity"/>
    <property type="evidence" value="ECO:0007669"/>
    <property type="project" value="UniProtKB-KW"/>
</dbReference>
<evidence type="ECO:0000313" key="2">
    <source>
        <dbReference type="EMBL" id="QIL02388.1"/>
    </source>
</evidence>
<name>A0A6G7ZN86_9SPHN</name>
<dbReference type="InterPro" id="IPR007569">
    <property type="entry name" value="DUF559"/>
</dbReference>